<accession>A0ABU0D1U4</accession>
<dbReference type="RefSeq" id="WP_244680541.1">
    <property type="nucleotide sequence ID" value="NZ_JALIRM010000001.1"/>
</dbReference>
<comment type="caution">
    <text evidence="2">The sequence shown here is derived from an EMBL/GenBank/DDBJ whole genome shotgun (WGS) entry which is preliminary data.</text>
</comment>
<reference evidence="2 3" key="1">
    <citation type="submission" date="2023-07" db="EMBL/GenBank/DDBJ databases">
        <title>Genomic Encyclopedia of Type Strains, Phase IV (KMG-IV): sequencing the most valuable type-strain genomes for metagenomic binning, comparative biology and taxonomic classification.</title>
        <authorList>
            <person name="Goeker M."/>
        </authorList>
    </citation>
    <scope>NUCLEOTIDE SEQUENCE [LARGE SCALE GENOMIC DNA]</scope>
    <source>
        <strain evidence="2 3">DSM 27848</strain>
    </source>
</reference>
<evidence type="ECO:0008006" key="4">
    <source>
        <dbReference type="Google" id="ProtNLM"/>
    </source>
</evidence>
<protein>
    <recommendedName>
        <fullName evidence="4">Lipoprotein</fullName>
    </recommendedName>
</protein>
<organism evidence="2 3">
    <name type="scientific">Lederbergia wuyishanensis</name>
    <dbReference type="NCBI Taxonomy" id="1347903"/>
    <lineage>
        <taxon>Bacteria</taxon>
        <taxon>Bacillati</taxon>
        <taxon>Bacillota</taxon>
        <taxon>Bacilli</taxon>
        <taxon>Bacillales</taxon>
        <taxon>Bacillaceae</taxon>
        <taxon>Lederbergia</taxon>
    </lineage>
</organism>
<name>A0ABU0D1U4_9BACI</name>
<keyword evidence="3" id="KW-1185">Reference proteome</keyword>
<evidence type="ECO:0000313" key="2">
    <source>
        <dbReference type="EMBL" id="MDQ0342378.1"/>
    </source>
</evidence>
<proteinExistence type="predicted"/>
<dbReference type="EMBL" id="JAUSUO010000001">
    <property type="protein sequence ID" value="MDQ0342378.1"/>
    <property type="molecule type" value="Genomic_DNA"/>
</dbReference>
<evidence type="ECO:0000313" key="3">
    <source>
        <dbReference type="Proteomes" id="UP001232343"/>
    </source>
</evidence>
<gene>
    <name evidence="2" type="ORF">J2S14_001171</name>
</gene>
<sequence>MNVTTSDQMTIYYNVTPFSSFTKYFRYTSSPSFKFLIAIIQYLQIDMIDAGLKSCLEVEYTLTAGKLKFLLFLLLFSCLMYGCSQISENLPNTSAASAKDIDEREDSPEKENHLNHTYFNSIISEINKETVNVTPEMKLLLDSIQTNEIQSKSQFSLLQHIKSLKLTNIDTETASKVASILYELVLNSNVIVMERNISTTFNDNIFLGLEAKVNFDKKQDFSFYNPNDQSIKFAWEPTDNGLKARLLGPKLKEHYKISFEDEQSYPPKVIKQFSPILKNGEVQTKEKGNDGKSVTVMKETIDIEGNLLNKEIITKDFYLPVHRIEIHSFIKVDSNKGTKEKSDKAEIKEKLHSKDEKDEHTQDN</sequence>
<evidence type="ECO:0000256" key="1">
    <source>
        <dbReference type="SAM" id="MobiDB-lite"/>
    </source>
</evidence>
<dbReference type="Proteomes" id="UP001232343">
    <property type="component" value="Unassembled WGS sequence"/>
</dbReference>
<feature type="region of interest" description="Disordered" evidence="1">
    <location>
        <begin position="335"/>
        <end position="364"/>
    </location>
</feature>